<dbReference type="RefSeq" id="WP_343906137.1">
    <property type="nucleotide sequence ID" value="NZ_BAAAJE010000002.1"/>
</dbReference>
<feature type="region of interest" description="Disordered" evidence="1">
    <location>
        <begin position="298"/>
        <end position="345"/>
    </location>
</feature>
<sequence>MLSDARSRQRLAVVAALLLGMVLGAGALRLSGMGGSGGAAQLAGEDSLPTQFTISSLNALGADHTAPGGNKHGWAPGAQRMKWLTQVIKAEGVEVIGLQEFQYPQYQVWEQEMGTTWDSYPALAWGKKGMRNSVAWRSDQFSLVTGSWMKIPYFHGTILRMPLVLLQNLATGQQLYVASVHNPANARGPAAKWRKQATEVEMATVNRLRADTGLPVYLTGDMNERDIYYCRMTAGTDMVAANGGVNTGNGGLGGCAPTRPTFIDWIFGSPETTFTNYHANRGPKVRRSTDHPMIVAEAELPPVATPPCPTESPTPTTTGTPTPTPTTSSPRPTGSPTPNVPSPSP</sequence>
<gene>
    <name evidence="3" type="ORF">GCM10009606_09600</name>
</gene>
<dbReference type="SUPFAM" id="SSF56219">
    <property type="entry name" value="DNase I-like"/>
    <property type="match status" value="1"/>
</dbReference>
<evidence type="ECO:0000256" key="1">
    <source>
        <dbReference type="SAM" id="MobiDB-lite"/>
    </source>
</evidence>
<dbReference type="InterPro" id="IPR036691">
    <property type="entry name" value="Endo/exonu/phosph_ase_sf"/>
</dbReference>
<evidence type="ECO:0000313" key="4">
    <source>
        <dbReference type="Proteomes" id="UP001499979"/>
    </source>
</evidence>
<protein>
    <recommendedName>
        <fullName evidence="2">Endonuclease/exonuclease/phosphatase domain-containing protein</fullName>
    </recommendedName>
</protein>
<evidence type="ECO:0000313" key="3">
    <source>
        <dbReference type="EMBL" id="GAA1131573.1"/>
    </source>
</evidence>
<dbReference type="Proteomes" id="UP001499979">
    <property type="component" value="Unassembled WGS sequence"/>
</dbReference>
<dbReference type="EMBL" id="BAAAJE010000002">
    <property type="protein sequence ID" value="GAA1131573.1"/>
    <property type="molecule type" value="Genomic_DNA"/>
</dbReference>
<dbReference type="Gene3D" id="3.60.10.10">
    <property type="entry name" value="Endonuclease/exonuclease/phosphatase"/>
    <property type="match status" value="1"/>
</dbReference>
<proteinExistence type="predicted"/>
<keyword evidence="4" id="KW-1185">Reference proteome</keyword>
<name>A0ABN1UCL5_9ACTN</name>
<organism evidence="3 4">
    <name type="scientific">Nocardioides aquiterrae</name>
    <dbReference type="NCBI Taxonomy" id="203799"/>
    <lineage>
        <taxon>Bacteria</taxon>
        <taxon>Bacillati</taxon>
        <taxon>Actinomycetota</taxon>
        <taxon>Actinomycetes</taxon>
        <taxon>Propionibacteriales</taxon>
        <taxon>Nocardioidaceae</taxon>
        <taxon>Nocardioides</taxon>
    </lineage>
</organism>
<dbReference type="Pfam" id="PF03372">
    <property type="entry name" value="Exo_endo_phos"/>
    <property type="match status" value="1"/>
</dbReference>
<evidence type="ECO:0000259" key="2">
    <source>
        <dbReference type="Pfam" id="PF03372"/>
    </source>
</evidence>
<dbReference type="InterPro" id="IPR005135">
    <property type="entry name" value="Endo/exonuclease/phosphatase"/>
</dbReference>
<feature type="compositionally biased region" description="Low complexity" evidence="1">
    <location>
        <begin position="313"/>
        <end position="332"/>
    </location>
</feature>
<comment type="caution">
    <text evidence="3">The sequence shown here is derived from an EMBL/GenBank/DDBJ whole genome shotgun (WGS) entry which is preliminary data.</text>
</comment>
<reference evidence="3 4" key="1">
    <citation type="journal article" date="2019" name="Int. J. Syst. Evol. Microbiol.">
        <title>The Global Catalogue of Microorganisms (GCM) 10K type strain sequencing project: providing services to taxonomists for standard genome sequencing and annotation.</title>
        <authorList>
            <consortium name="The Broad Institute Genomics Platform"/>
            <consortium name="The Broad Institute Genome Sequencing Center for Infectious Disease"/>
            <person name="Wu L."/>
            <person name="Ma J."/>
        </authorList>
    </citation>
    <scope>NUCLEOTIDE SEQUENCE [LARGE SCALE GENOMIC DNA]</scope>
    <source>
        <strain evidence="3 4">JCM 11813</strain>
    </source>
</reference>
<accession>A0ABN1UCL5</accession>
<feature type="compositionally biased region" description="Pro residues" evidence="1">
    <location>
        <begin position="333"/>
        <end position="345"/>
    </location>
</feature>
<feature type="domain" description="Endonuclease/exonuclease/phosphatase" evidence="2">
    <location>
        <begin position="84"/>
        <end position="291"/>
    </location>
</feature>
<feature type="compositionally biased region" description="Pro residues" evidence="1">
    <location>
        <begin position="303"/>
        <end position="312"/>
    </location>
</feature>